<dbReference type="SUPFAM" id="SSF109854">
    <property type="entry name" value="DinB/YfiT-like putative metalloenzymes"/>
    <property type="match status" value="1"/>
</dbReference>
<keyword evidence="2" id="KW-0479">Metal-binding</keyword>
<dbReference type="Proteomes" id="UP001207337">
    <property type="component" value="Unassembled WGS sequence"/>
</dbReference>
<protein>
    <recommendedName>
        <fullName evidence="5">Damage-inducible protein DinB</fullName>
    </recommendedName>
</protein>
<dbReference type="InterPro" id="IPR034660">
    <property type="entry name" value="DinB/YfiT-like"/>
</dbReference>
<proteinExistence type="inferred from homology"/>
<organism evidence="3 4">
    <name type="scientific">Fodinibius salicampi</name>
    <dbReference type="NCBI Taxonomy" id="1920655"/>
    <lineage>
        <taxon>Bacteria</taxon>
        <taxon>Pseudomonadati</taxon>
        <taxon>Balneolota</taxon>
        <taxon>Balneolia</taxon>
        <taxon>Balneolales</taxon>
        <taxon>Balneolaceae</taxon>
        <taxon>Fodinibius</taxon>
    </lineage>
</organism>
<dbReference type="Pfam" id="PF05163">
    <property type="entry name" value="DinB"/>
    <property type="match status" value="1"/>
</dbReference>
<accession>A0ABT3PX63</accession>
<gene>
    <name evidence="3" type="ORF">LQ318_05880</name>
</gene>
<dbReference type="InterPro" id="IPR007837">
    <property type="entry name" value="DinB"/>
</dbReference>
<comment type="caution">
    <text evidence="3">The sequence shown here is derived from an EMBL/GenBank/DDBJ whole genome shotgun (WGS) entry which is preliminary data.</text>
</comment>
<comment type="similarity">
    <text evidence="1">Belongs to the DinB family.</text>
</comment>
<name>A0ABT3PX63_9BACT</name>
<evidence type="ECO:0008006" key="5">
    <source>
        <dbReference type="Google" id="ProtNLM"/>
    </source>
</evidence>
<evidence type="ECO:0000256" key="1">
    <source>
        <dbReference type="ARBA" id="ARBA00008635"/>
    </source>
</evidence>
<dbReference type="EMBL" id="JAJNDC010000001">
    <property type="protein sequence ID" value="MCW9712431.1"/>
    <property type="molecule type" value="Genomic_DNA"/>
</dbReference>
<keyword evidence="4" id="KW-1185">Reference proteome</keyword>
<evidence type="ECO:0000313" key="3">
    <source>
        <dbReference type="EMBL" id="MCW9712431.1"/>
    </source>
</evidence>
<evidence type="ECO:0000256" key="2">
    <source>
        <dbReference type="ARBA" id="ARBA00022723"/>
    </source>
</evidence>
<dbReference type="RefSeq" id="WP_265788382.1">
    <property type="nucleotide sequence ID" value="NZ_BAABRS010000001.1"/>
</dbReference>
<dbReference type="Gene3D" id="1.20.120.450">
    <property type="entry name" value="dinb family like domain"/>
    <property type="match status" value="1"/>
</dbReference>
<sequence>MEYLNKQVHHCIWANEIWIEFLSDEGSNDQYLAKMMSHILLSEQAWFQRIFGQEIGQNIWQILPSEQLTDLQEEHRKIYYQLLEQDIDRVISFQRFSGDSGSSSIGDILLHLCTHGQHHRGQMSEYTSKREMDIADTDYISYSIHTEMNNI</sequence>
<reference evidence="3 4" key="1">
    <citation type="submission" date="2021-11" db="EMBL/GenBank/DDBJ databases">
        <title>Aliifidinibius sp. nov., a new bacterium isolated from saline soil.</title>
        <authorList>
            <person name="Galisteo C."/>
            <person name="De La Haba R."/>
            <person name="Sanchez-Porro C."/>
            <person name="Ventosa A."/>
        </authorList>
    </citation>
    <scope>NUCLEOTIDE SEQUENCE [LARGE SCALE GENOMIC DNA]</scope>
    <source>
        <strain evidence="3 4">KACC 190600</strain>
    </source>
</reference>
<evidence type="ECO:0000313" key="4">
    <source>
        <dbReference type="Proteomes" id="UP001207337"/>
    </source>
</evidence>